<dbReference type="OMA" id="NREDYQQ"/>
<dbReference type="Gene3D" id="1.10.150.390">
    <property type="match status" value="1"/>
</dbReference>
<dbReference type="PaxDb" id="55529-EKX54393"/>
<comment type="function">
    <text evidence="11">DNA-dependent RNA polymerase catalyzes the transcription of DNA into RNA using the four ribonucleoside triphosphates as substrates.</text>
</comment>
<comment type="subcellular location">
    <subcellularLocation>
        <location evidence="1">Nucleus</location>
    </subcellularLocation>
</comment>
<dbReference type="Gene3D" id="1.10.132.30">
    <property type="match status" value="1"/>
</dbReference>
<dbReference type="FunFam" id="2.40.40.20:FF:000019">
    <property type="entry name" value="DNA-directed RNA polymerase II subunit RPB1"/>
    <property type="match status" value="1"/>
</dbReference>
<dbReference type="Gene3D" id="3.30.70.2850">
    <property type="match status" value="1"/>
</dbReference>
<dbReference type="InterPro" id="IPR007080">
    <property type="entry name" value="RNA_pol_Rpb1_1"/>
</dbReference>
<keyword evidence="6" id="KW-0479">Metal-binding</keyword>
<gene>
    <name evidence="14" type="ORF">GUITHDRAFT_160655</name>
</gene>
<evidence type="ECO:0000256" key="10">
    <source>
        <dbReference type="ARBA" id="ARBA00023242"/>
    </source>
</evidence>
<dbReference type="Gene3D" id="3.30.1490.180">
    <property type="entry name" value="RNA polymerase ii"/>
    <property type="match status" value="1"/>
</dbReference>
<keyword evidence="8" id="KW-0460">Magnesium</keyword>
<dbReference type="GeneID" id="17311139"/>
<comment type="similarity">
    <text evidence="2 11">Belongs to the RNA polymerase beta' chain family.</text>
</comment>
<dbReference type="GO" id="GO:0006351">
    <property type="term" value="P:DNA-templated transcription"/>
    <property type="evidence" value="ECO:0007669"/>
    <property type="project" value="InterPro"/>
</dbReference>
<evidence type="ECO:0000256" key="1">
    <source>
        <dbReference type="ARBA" id="ARBA00004123"/>
    </source>
</evidence>
<keyword evidence="4 11" id="KW-0808">Transferase</keyword>
<protein>
    <recommendedName>
        <fullName evidence="11">DNA-directed RNA polymerase subunit</fullName>
        <ecNumber evidence="11">2.7.7.6</ecNumber>
    </recommendedName>
</protein>
<evidence type="ECO:0000256" key="12">
    <source>
        <dbReference type="SAM" id="MobiDB-lite"/>
    </source>
</evidence>
<evidence type="ECO:0000259" key="13">
    <source>
        <dbReference type="SMART" id="SM00663"/>
    </source>
</evidence>
<proteinExistence type="inferred from homology"/>
<keyword evidence="9 11" id="KW-0804">Transcription</keyword>
<dbReference type="Pfam" id="PF05000">
    <property type="entry name" value="RNA_pol_Rpb1_4"/>
    <property type="match status" value="1"/>
</dbReference>
<feature type="compositionally biased region" description="Acidic residues" evidence="12">
    <location>
        <begin position="261"/>
        <end position="304"/>
    </location>
</feature>
<reference evidence="14 16" key="1">
    <citation type="journal article" date="2012" name="Nature">
        <title>Algal genomes reveal evolutionary mosaicism and the fate of nucleomorphs.</title>
        <authorList>
            <consortium name="DOE Joint Genome Institute"/>
            <person name="Curtis B.A."/>
            <person name="Tanifuji G."/>
            <person name="Burki F."/>
            <person name="Gruber A."/>
            <person name="Irimia M."/>
            <person name="Maruyama S."/>
            <person name="Arias M.C."/>
            <person name="Ball S.G."/>
            <person name="Gile G.H."/>
            <person name="Hirakawa Y."/>
            <person name="Hopkins J.F."/>
            <person name="Kuo A."/>
            <person name="Rensing S.A."/>
            <person name="Schmutz J."/>
            <person name="Symeonidi A."/>
            <person name="Elias M."/>
            <person name="Eveleigh R.J."/>
            <person name="Herman E.K."/>
            <person name="Klute M.J."/>
            <person name="Nakayama T."/>
            <person name="Obornik M."/>
            <person name="Reyes-Prieto A."/>
            <person name="Armbrust E.V."/>
            <person name="Aves S.J."/>
            <person name="Beiko R.G."/>
            <person name="Coutinho P."/>
            <person name="Dacks J.B."/>
            <person name="Durnford D.G."/>
            <person name="Fast N.M."/>
            <person name="Green B.R."/>
            <person name="Grisdale C.J."/>
            <person name="Hempel F."/>
            <person name="Henrissat B."/>
            <person name="Hoppner M.P."/>
            <person name="Ishida K."/>
            <person name="Kim E."/>
            <person name="Koreny L."/>
            <person name="Kroth P.G."/>
            <person name="Liu Y."/>
            <person name="Malik S.B."/>
            <person name="Maier U.G."/>
            <person name="McRose D."/>
            <person name="Mock T."/>
            <person name="Neilson J.A."/>
            <person name="Onodera N.T."/>
            <person name="Poole A.M."/>
            <person name="Pritham E.J."/>
            <person name="Richards T.A."/>
            <person name="Rocap G."/>
            <person name="Roy S.W."/>
            <person name="Sarai C."/>
            <person name="Schaack S."/>
            <person name="Shirato S."/>
            <person name="Slamovits C.H."/>
            <person name="Spencer D.F."/>
            <person name="Suzuki S."/>
            <person name="Worden A.Z."/>
            <person name="Zauner S."/>
            <person name="Barry K."/>
            <person name="Bell C."/>
            <person name="Bharti A.K."/>
            <person name="Crow J.A."/>
            <person name="Grimwood J."/>
            <person name="Kramer R."/>
            <person name="Lindquist E."/>
            <person name="Lucas S."/>
            <person name="Salamov A."/>
            <person name="McFadden G.I."/>
            <person name="Lane C.E."/>
            <person name="Keeling P.J."/>
            <person name="Gray M.W."/>
            <person name="Grigoriev I.V."/>
            <person name="Archibald J.M."/>
        </authorList>
    </citation>
    <scope>NUCLEOTIDE SEQUENCE</scope>
    <source>
        <strain evidence="14 16">CCMP2712</strain>
    </source>
</reference>
<keyword evidence="7" id="KW-0862">Zinc</keyword>
<comment type="catalytic activity">
    <reaction evidence="11">
        <text>RNA(n) + a ribonucleoside 5'-triphosphate = RNA(n+1) + diphosphate</text>
        <dbReference type="Rhea" id="RHEA:21248"/>
        <dbReference type="Rhea" id="RHEA-COMP:14527"/>
        <dbReference type="Rhea" id="RHEA-COMP:17342"/>
        <dbReference type="ChEBI" id="CHEBI:33019"/>
        <dbReference type="ChEBI" id="CHEBI:61557"/>
        <dbReference type="ChEBI" id="CHEBI:140395"/>
        <dbReference type="EC" id="2.7.7.6"/>
    </reaction>
</comment>
<dbReference type="PANTHER" id="PTHR19376:SF11">
    <property type="entry name" value="DNA-DIRECTED RNA POLYMERASE I SUBUNIT RPA1"/>
    <property type="match status" value="1"/>
</dbReference>
<dbReference type="Pfam" id="PF04983">
    <property type="entry name" value="RNA_pol_Rpb1_3"/>
    <property type="match status" value="1"/>
</dbReference>
<evidence type="ECO:0000256" key="3">
    <source>
        <dbReference type="ARBA" id="ARBA00022478"/>
    </source>
</evidence>
<evidence type="ECO:0000256" key="8">
    <source>
        <dbReference type="ARBA" id="ARBA00022842"/>
    </source>
</evidence>
<feature type="compositionally biased region" description="Basic residues" evidence="12">
    <location>
        <begin position="225"/>
        <end position="239"/>
    </location>
</feature>
<feature type="region of interest" description="Disordered" evidence="12">
    <location>
        <begin position="1182"/>
        <end position="1290"/>
    </location>
</feature>
<keyword evidence="16" id="KW-1185">Reference proteome</keyword>
<dbReference type="OrthoDB" id="270392at2759"/>
<dbReference type="KEGG" id="gtt:GUITHDRAFT_160655"/>
<reference evidence="15" key="3">
    <citation type="submission" date="2015-06" db="UniProtKB">
        <authorList>
            <consortium name="EnsemblProtists"/>
        </authorList>
    </citation>
    <scope>IDENTIFICATION</scope>
</reference>
<dbReference type="SMART" id="SM00663">
    <property type="entry name" value="RPOLA_N"/>
    <property type="match status" value="1"/>
</dbReference>
<keyword evidence="3 11" id="KW-0240">DNA-directed RNA polymerase</keyword>
<dbReference type="GO" id="GO:0046872">
    <property type="term" value="F:metal ion binding"/>
    <property type="evidence" value="ECO:0007669"/>
    <property type="project" value="UniProtKB-KW"/>
</dbReference>
<dbReference type="Gene3D" id="4.10.860.120">
    <property type="entry name" value="RNA polymerase II, clamp domain"/>
    <property type="match status" value="1"/>
</dbReference>
<feature type="compositionally biased region" description="Acidic residues" evidence="12">
    <location>
        <begin position="1212"/>
        <end position="1224"/>
    </location>
</feature>
<name>L1K204_GUITC</name>
<feature type="compositionally biased region" description="Basic and acidic residues" evidence="12">
    <location>
        <begin position="1200"/>
        <end position="1211"/>
    </location>
</feature>
<evidence type="ECO:0000313" key="15">
    <source>
        <dbReference type="EnsemblProtists" id="EKX54393"/>
    </source>
</evidence>
<dbReference type="InterPro" id="IPR007083">
    <property type="entry name" value="RNA_pol_Rpb1_4"/>
</dbReference>
<dbReference type="InterPro" id="IPR044893">
    <property type="entry name" value="RNA_pol_Rpb1_clamp_domain"/>
</dbReference>
<dbReference type="GO" id="GO:0003899">
    <property type="term" value="F:DNA-directed RNA polymerase activity"/>
    <property type="evidence" value="ECO:0007669"/>
    <property type="project" value="UniProtKB-EC"/>
</dbReference>
<dbReference type="eggNOG" id="KOG0262">
    <property type="taxonomic scope" value="Eukaryota"/>
</dbReference>
<dbReference type="Pfam" id="PF04997">
    <property type="entry name" value="RNA_pol_Rpb1_1"/>
    <property type="match status" value="1"/>
</dbReference>
<dbReference type="InterPro" id="IPR000722">
    <property type="entry name" value="RNA_pol_asu"/>
</dbReference>
<feature type="domain" description="RNA polymerase N-terminal" evidence="13">
    <location>
        <begin position="381"/>
        <end position="696"/>
    </location>
</feature>
<dbReference type="GO" id="GO:0003677">
    <property type="term" value="F:DNA binding"/>
    <property type="evidence" value="ECO:0007669"/>
    <property type="project" value="InterPro"/>
</dbReference>
<dbReference type="Proteomes" id="UP000011087">
    <property type="component" value="Unassembled WGS sequence"/>
</dbReference>
<dbReference type="InterPro" id="IPR015699">
    <property type="entry name" value="DNA-dir_RNA_pol1_lsu_N"/>
</dbReference>
<dbReference type="RefSeq" id="XP_005841373.1">
    <property type="nucleotide sequence ID" value="XM_005841316.1"/>
</dbReference>
<evidence type="ECO:0000313" key="14">
    <source>
        <dbReference type="EMBL" id="EKX54393.1"/>
    </source>
</evidence>
<dbReference type="Pfam" id="PF04998">
    <property type="entry name" value="RNA_pol_Rpb1_5"/>
    <property type="match status" value="2"/>
</dbReference>
<evidence type="ECO:0000256" key="6">
    <source>
        <dbReference type="ARBA" id="ARBA00022723"/>
    </source>
</evidence>
<dbReference type="InterPro" id="IPR006592">
    <property type="entry name" value="RNA_pol_N"/>
</dbReference>
<dbReference type="InterPro" id="IPR007066">
    <property type="entry name" value="RNA_pol_Rpb1_3"/>
</dbReference>
<dbReference type="EC" id="2.7.7.6" evidence="11"/>
<dbReference type="EMBL" id="JH992967">
    <property type="protein sequence ID" value="EKX54393.1"/>
    <property type="molecule type" value="Genomic_DNA"/>
</dbReference>
<dbReference type="InterPro" id="IPR042102">
    <property type="entry name" value="RNA_pol_Rpb1_3_sf"/>
</dbReference>
<dbReference type="HOGENOM" id="CLU_000487_2_4_1"/>
<dbReference type="STRING" id="905079.L1K204"/>
<dbReference type="Gene3D" id="2.40.40.20">
    <property type="match status" value="1"/>
</dbReference>
<feature type="region of interest" description="Disordered" evidence="12">
    <location>
        <begin position="225"/>
        <end position="337"/>
    </location>
</feature>
<dbReference type="InterPro" id="IPR007081">
    <property type="entry name" value="RNA_pol_Rpb1_5"/>
</dbReference>
<dbReference type="EnsemblProtists" id="EKX54393">
    <property type="protein sequence ID" value="EKX54393"/>
    <property type="gene ID" value="GUITHDRAFT_160655"/>
</dbReference>
<dbReference type="SUPFAM" id="SSF64484">
    <property type="entry name" value="beta and beta-prime subunits of DNA dependent RNA-polymerase"/>
    <property type="match status" value="1"/>
</dbReference>
<dbReference type="Pfam" id="PF00623">
    <property type="entry name" value="RNA_pol_Rpb1_2"/>
    <property type="match status" value="1"/>
</dbReference>
<evidence type="ECO:0000256" key="7">
    <source>
        <dbReference type="ARBA" id="ARBA00022833"/>
    </source>
</evidence>
<evidence type="ECO:0000256" key="5">
    <source>
        <dbReference type="ARBA" id="ARBA00022695"/>
    </source>
</evidence>
<sequence length="1521" mass="170751">MEVKDLEYTSGVGIKAVSFGYFKPEEQRALSVKRITRSVTFDRLGRSQREGLYDPSLGPIDPLERCETCSQSYDDCPGHYGHIDLSLPTFHPLLFNELYKLLRCCCFQCNSLRMNEEQVAFFTCVLSKIREGKLAEASDFLLSESSLVVDSFNPMELDHNIIKLAKKEIQCKDFKFESKTQHQQELWNLACSMFTSAIPKKCAHCSAASSTLKKDGYIRILKKPLSKRQRVHSSKAVKKGKGDVKEKGKETKGKRKSMELISEEAEEDEEDEEEAEDDMSDDNDGDGEDLDEDDDDDDEEENEDANTKSKHGKSSQKEEGIMHSEVKERNSKAKKSASELPVNITPLKAFNLVQRIFRRNSAFFDLLYGSHANGKLSCDANMFFLQTLLVAPNRFRPPIHLGEQQFEHPLNVCLKSIMVENEQILELLDSNNGNKTSSSLDSEVLLRKWSRMQNFVNQMIDSTKAEKAQEGVKGVRQELERKEGLMRMNMMGKRVNFACRSVISPDPFMTTGQVGIPEVFAKRLSWPEPVNQYNVKRLRQAVLNGPHVWPGANYVIDERGNKIDLSKKQAQFRTAMAKQLEKKDARGQCWKVGRHLNDGDYVLVNRQPTLHKASLMAHQVKVNQGQRVIRMHYANCKSYNADFDGDEINVHFPQDQFGRAEAACIVKNDLQYIVPTDGSPIRGLIQDHVIAGVQICQLNRMFSQEEYHELVFLMLSNLTSELGLPNNEILTVPPFLLKPVRRWSGKQLITTILVNLLHDVPPINLESPCKVKGNMYKQHTHEGKLVIRGNELLTGVLDKNHIGASAYGLVHAVFEAHGAEKAGLLLTILGRLFTHFQQTHRAFTCGVEDLMVTEEGDAKRAQVLDTANWRTLDSSAKFAEINFEDDCSKATGKELERRRRAVHAALAHLLFEEKGRKLNDQRISQALATVTSGVIDAILPGGQLIPFPENNFEMMTATGAKGSKVNMSQICCLLGQQQLEGQRVPVMASGKTLPCFQPLETDARAGGFVGDRFLTGIRPQEYFFHCMAGREGLVDTAVKTSRSGYLQRCLMKHLESLTVAYDRTVRDNDGGVIQFLYGEDGIDPETADNIAQQLSRVSVSELINKVEVKDKIVERSSSYAREYEVTITLEKPHMLPASLQRSTTAREALPQTLSGRFCLQMLLAFEREILKDAKTRGLEIVSGMSETSKRGGEEEEGEGEEKQGREDKARDDSEESSEEEEDAENTNAKDEQKKSTSKGYSDADKADRKAMKSSKQSSKLTTEEGDEEGEDDDEGEEKDEGTTGSITLMTMNEREKNKLENMKNKYSVSTQLHSSGDFVLRMSAPVGRKRVMLVQLIEEVAARCIIQELPGVHKCHVIGPAKDSSDKQHSIMTEGVNLDLLALWQLNRQKSIGGALDLNRLRCNDITQVRNVYGVEAARKMLLDEISSVFGAYGIGVDLRHLSLISDAMMYAGEHRPLNRIGMKFSASPLLKMSFETTCTFLTDATTMADSDDLQSPSARLILGRPVKTGTGYFDVRQRMH</sequence>
<dbReference type="Gene3D" id="6.20.50.80">
    <property type="match status" value="1"/>
</dbReference>
<keyword evidence="10" id="KW-0539">Nucleus</keyword>
<reference evidence="16" key="2">
    <citation type="submission" date="2012-11" db="EMBL/GenBank/DDBJ databases">
        <authorList>
            <person name="Kuo A."/>
            <person name="Curtis B.A."/>
            <person name="Tanifuji G."/>
            <person name="Burki F."/>
            <person name="Gruber A."/>
            <person name="Irimia M."/>
            <person name="Maruyama S."/>
            <person name="Arias M.C."/>
            <person name="Ball S.G."/>
            <person name="Gile G.H."/>
            <person name="Hirakawa Y."/>
            <person name="Hopkins J.F."/>
            <person name="Rensing S.A."/>
            <person name="Schmutz J."/>
            <person name="Symeonidi A."/>
            <person name="Elias M."/>
            <person name="Eveleigh R.J."/>
            <person name="Herman E.K."/>
            <person name="Klute M.J."/>
            <person name="Nakayama T."/>
            <person name="Obornik M."/>
            <person name="Reyes-Prieto A."/>
            <person name="Armbrust E.V."/>
            <person name="Aves S.J."/>
            <person name="Beiko R.G."/>
            <person name="Coutinho P."/>
            <person name="Dacks J.B."/>
            <person name="Durnford D.G."/>
            <person name="Fast N.M."/>
            <person name="Green B.R."/>
            <person name="Grisdale C."/>
            <person name="Hempe F."/>
            <person name="Henrissat B."/>
            <person name="Hoppner M.P."/>
            <person name="Ishida K.-I."/>
            <person name="Kim E."/>
            <person name="Koreny L."/>
            <person name="Kroth P.G."/>
            <person name="Liu Y."/>
            <person name="Malik S.-B."/>
            <person name="Maier U.G."/>
            <person name="McRose D."/>
            <person name="Mock T."/>
            <person name="Neilson J.A."/>
            <person name="Onodera N.T."/>
            <person name="Poole A.M."/>
            <person name="Pritham E.J."/>
            <person name="Richards T.A."/>
            <person name="Rocap G."/>
            <person name="Roy S.W."/>
            <person name="Sarai C."/>
            <person name="Schaack S."/>
            <person name="Shirato S."/>
            <person name="Slamovits C.H."/>
            <person name="Spencer D.F."/>
            <person name="Suzuki S."/>
            <person name="Worden A.Z."/>
            <person name="Zauner S."/>
            <person name="Barry K."/>
            <person name="Bell C."/>
            <person name="Bharti A.K."/>
            <person name="Crow J.A."/>
            <person name="Grimwood J."/>
            <person name="Kramer R."/>
            <person name="Lindquist E."/>
            <person name="Lucas S."/>
            <person name="Salamov A."/>
            <person name="McFadden G.I."/>
            <person name="Lane C.E."/>
            <person name="Keeling P.J."/>
            <person name="Gray M.W."/>
            <person name="Grigoriev I.V."/>
            <person name="Archibald J.M."/>
        </authorList>
    </citation>
    <scope>NUCLEOTIDE SEQUENCE</scope>
    <source>
        <strain evidence="16">CCMP2712</strain>
    </source>
</reference>
<keyword evidence="5 11" id="KW-0548">Nucleotidyltransferase</keyword>
<feature type="compositionally biased region" description="Acidic residues" evidence="12">
    <location>
        <begin position="1263"/>
        <end position="1279"/>
    </location>
</feature>
<accession>L1K204</accession>
<evidence type="ECO:0000256" key="11">
    <source>
        <dbReference type="RuleBase" id="RU004279"/>
    </source>
</evidence>
<organism evidence="14">
    <name type="scientific">Guillardia theta (strain CCMP2712)</name>
    <name type="common">Cryptophyte</name>
    <dbReference type="NCBI Taxonomy" id="905079"/>
    <lineage>
        <taxon>Eukaryota</taxon>
        <taxon>Cryptophyceae</taxon>
        <taxon>Pyrenomonadales</taxon>
        <taxon>Geminigeraceae</taxon>
        <taxon>Guillardia</taxon>
    </lineage>
</organism>
<dbReference type="Gene3D" id="1.10.274.100">
    <property type="entry name" value="RNA polymerase Rpb1, domain 3"/>
    <property type="match status" value="1"/>
</dbReference>
<evidence type="ECO:0000256" key="9">
    <source>
        <dbReference type="ARBA" id="ARBA00023163"/>
    </source>
</evidence>
<dbReference type="InterPro" id="IPR045867">
    <property type="entry name" value="DNA-dir_RpoC_beta_prime"/>
</dbReference>
<feature type="compositionally biased region" description="Basic and acidic residues" evidence="12">
    <location>
        <begin position="240"/>
        <end position="251"/>
    </location>
</feature>
<dbReference type="CDD" id="cd01435">
    <property type="entry name" value="RNAP_I_RPA1_N"/>
    <property type="match status" value="1"/>
</dbReference>
<evidence type="ECO:0000256" key="2">
    <source>
        <dbReference type="ARBA" id="ARBA00006460"/>
    </source>
</evidence>
<dbReference type="Gene3D" id="6.10.250.2940">
    <property type="match status" value="1"/>
</dbReference>
<evidence type="ECO:0000313" key="16">
    <source>
        <dbReference type="Proteomes" id="UP000011087"/>
    </source>
</evidence>
<dbReference type="PANTHER" id="PTHR19376">
    <property type="entry name" value="DNA-DIRECTED RNA POLYMERASE"/>
    <property type="match status" value="1"/>
</dbReference>
<evidence type="ECO:0000256" key="4">
    <source>
        <dbReference type="ARBA" id="ARBA00022679"/>
    </source>
</evidence>
<feature type="compositionally biased region" description="Basic and acidic residues" evidence="12">
    <location>
        <begin position="315"/>
        <end position="331"/>
    </location>
</feature>
<dbReference type="InterPro" id="IPR038120">
    <property type="entry name" value="Rpb1_funnel_sf"/>
</dbReference>
<dbReference type="FunFam" id="1.10.150.390:FF:000005">
    <property type="entry name" value="DNA-directed RNA polymerase subunit"/>
    <property type="match status" value="1"/>
</dbReference>
<feature type="compositionally biased region" description="Basic and acidic residues" evidence="12">
    <location>
        <begin position="1241"/>
        <end position="1250"/>
    </location>
</feature>
<dbReference type="GO" id="GO:0005736">
    <property type="term" value="C:RNA polymerase I complex"/>
    <property type="evidence" value="ECO:0007669"/>
    <property type="project" value="TreeGrafter"/>
</dbReference>